<comment type="catalytic activity">
    <reaction evidence="7">
        <text>[protein-PII]-L-tyrosine + UTP = [protein-PII]-uridylyl-L-tyrosine + diphosphate</text>
        <dbReference type="Rhea" id="RHEA:13673"/>
        <dbReference type="Rhea" id="RHEA-COMP:12147"/>
        <dbReference type="Rhea" id="RHEA-COMP:12148"/>
        <dbReference type="ChEBI" id="CHEBI:33019"/>
        <dbReference type="ChEBI" id="CHEBI:46398"/>
        <dbReference type="ChEBI" id="CHEBI:46858"/>
        <dbReference type="ChEBI" id="CHEBI:90602"/>
        <dbReference type="EC" id="2.7.7.59"/>
    </reaction>
</comment>
<evidence type="ECO:0000259" key="9">
    <source>
        <dbReference type="PROSITE" id="PS51831"/>
    </source>
</evidence>
<organism evidence="10 11">
    <name type="scientific">Jiella mangrovi</name>
    <dbReference type="NCBI Taxonomy" id="2821407"/>
    <lineage>
        <taxon>Bacteria</taxon>
        <taxon>Pseudomonadati</taxon>
        <taxon>Pseudomonadota</taxon>
        <taxon>Alphaproteobacteria</taxon>
        <taxon>Hyphomicrobiales</taxon>
        <taxon>Aurantimonadaceae</taxon>
        <taxon>Jiella</taxon>
    </lineage>
</organism>
<keyword evidence="11" id="KW-1185">Reference proteome</keyword>
<comment type="function">
    <text evidence="7">Modifies, by uridylylation and deuridylylation, the PII regulatory proteins (GlnB and homologs), in response to the nitrogen status of the cell that GlnD senses through the glutamine level. Under low glutamine levels, catalyzes the conversion of the PII proteins and UTP to PII-UMP and PPi, while under higher glutamine levels, GlnD hydrolyzes PII-UMP to PII and UMP (deuridylylation). Thus, controls uridylylation state and activity of the PII proteins, and plays an important role in the regulation of nitrogen metabolism.</text>
</comment>
<dbReference type="EC" id="2.7.7.59" evidence="7"/>
<dbReference type="InterPro" id="IPR003607">
    <property type="entry name" value="HD/PDEase_dom"/>
</dbReference>
<comment type="caution">
    <text evidence="7">Lacks conserved residue(s) required for the propagation of feature annotation.</text>
</comment>
<dbReference type="Pfam" id="PF08335">
    <property type="entry name" value="GlnD_UR_UTase"/>
    <property type="match status" value="1"/>
</dbReference>
<dbReference type="RefSeq" id="WP_209594802.1">
    <property type="nucleotide sequence ID" value="NZ_JAGJCF010000007.1"/>
</dbReference>
<dbReference type="EMBL" id="JAGJCF010000007">
    <property type="protein sequence ID" value="MBP0616306.1"/>
    <property type="molecule type" value="Genomic_DNA"/>
</dbReference>
<dbReference type="InterPro" id="IPR010043">
    <property type="entry name" value="UTase/UR"/>
</dbReference>
<comment type="domain">
    <text evidence="7">Has four distinct domains: an N-terminal nucleotidyltransferase (NT) domain responsible for UTase activity, a central HD domain that encodes UR activity, and two C-terminal ACT domains that seem to have a role in glutamine sensing.</text>
</comment>
<proteinExistence type="inferred from homology"/>
<evidence type="ECO:0000256" key="2">
    <source>
        <dbReference type="ARBA" id="ARBA00022695"/>
    </source>
</evidence>
<dbReference type="SUPFAM" id="SSF55021">
    <property type="entry name" value="ACT-like"/>
    <property type="match status" value="2"/>
</dbReference>
<dbReference type="Proteomes" id="UP000678276">
    <property type="component" value="Unassembled WGS sequence"/>
</dbReference>
<feature type="domain" description="ACT" evidence="8">
    <location>
        <begin position="865"/>
        <end position="942"/>
    </location>
</feature>
<dbReference type="PANTHER" id="PTHR47320">
    <property type="entry name" value="BIFUNCTIONAL URIDYLYLTRANSFERASE/URIDYLYL-REMOVING ENZYME"/>
    <property type="match status" value="1"/>
</dbReference>
<feature type="region of interest" description="Uridylyltransferase" evidence="7">
    <location>
        <begin position="1"/>
        <end position="398"/>
    </location>
</feature>
<keyword evidence="1 7" id="KW-0808">Transferase</keyword>
<accession>A0ABS4BHY7</accession>
<evidence type="ECO:0000313" key="10">
    <source>
        <dbReference type="EMBL" id="MBP0616306.1"/>
    </source>
</evidence>
<evidence type="ECO:0000313" key="11">
    <source>
        <dbReference type="Proteomes" id="UP000678276"/>
    </source>
</evidence>
<dbReference type="CDD" id="cd04900">
    <property type="entry name" value="ACT_UUR-like_1"/>
    <property type="match status" value="1"/>
</dbReference>
<feature type="domain" description="ACT" evidence="8">
    <location>
        <begin position="755"/>
        <end position="836"/>
    </location>
</feature>
<keyword evidence="5 7" id="KW-0460">Magnesium</keyword>
<dbReference type="SUPFAM" id="SSF81593">
    <property type="entry name" value="Nucleotidyltransferase substrate binding subunit/domain"/>
    <property type="match status" value="1"/>
</dbReference>
<dbReference type="Pfam" id="PF01842">
    <property type="entry name" value="ACT"/>
    <property type="match status" value="2"/>
</dbReference>
<comment type="similarity">
    <text evidence="7">Belongs to the GlnD family.</text>
</comment>
<dbReference type="InterPro" id="IPR002912">
    <property type="entry name" value="ACT_dom"/>
</dbReference>
<dbReference type="SMART" id="SM00471">
    <property type="entry name" value="HDc"/>
    <property type="match status" value="1"/>
</dbReference>
<dbReference type="SUPFAM" id="SSF81891">
    <property type="entry name" value="Poly A polymerase C-terminal region-like"/>
    <property type="match status" value="1"/>
</dbReference>
<dbReference type="NCBIfam" id="NF003467">
    <property type="entry name" value="PRK05092.1"/>
    <property type="match status" value="1"/>
</dbReference>
<dbReference type="SUPFAM" id="SSF81301">
    <property type="entry name" value="Nucleotidyltransferase"/>
    <property type="match status" value="1"/>
</dbReference>
<keyword evidence="6 7" id="KW-0511">Multifunctional enzyme</keyword>
<dbReference type="Gene3D" id="1.10.3090.10">
    <property type="entry name" value="cca-adding enzyme, domain 2"/>
    <property type="match status" value="1"/>
</dbReference>
<dbReference type="InterPro" id="IPR013546">
    <property type="entry name" value="PII_UdlTrfase/GS_AdlTrfase"/>
</dbReference>
<dbReference type="PROSITE" id="PS51831">
    <property type="entry name" value="HD"/>
    <property type="match status" value="1"/>
</dbReference>
<dbReference type="CDD" id="cd00077">
    <property type="entry name" value="HDc"/>
    <property type="match status" value="1"/>
</dbReference>
<reference evidence="10 11" key="1">
    <citation type="submission" date="2021-04" db="EMBL/GenBank/DDBJ databases">
        <title>Whole genome sequence of Jiella sp. KSK16Y-1.</title>
        <authorList>
            <person name="Tuo L."/>
        </authorList>
    </citation>
    <scope>NUCLEOTIDE SEQUENCE [LARGE SCALE GENOMIC DNA]</scope>
    <source>
        <strain evidence="10 11">KSK16Y-1</strain>
    </source>
</reference>
<evidence type="ECO:0000256" key="4">
    <source>
        <dbReference type="ARBA" id="ARBA00022801"/>
    </source>
</evidence>
<evidence type="ECO:0000256" key="5">
    <source>
        <dbReference type="ARBA" id="ARBA00022842"/>
    </source>
</evidence>
<dbReference type="HAMAP" id="MF_00277">
    <property type="entry name" value="PII_uridylyl_transf"/>
    <property type="match status" value="1"/>
</dbReference>
<dbReference type="CDD" id="cd05401">
    <property type="entry name" value="NT_GlnE_GlnD_like"/>
    <property type="match status" value="1"/>
</dbReference>
<dbReference type="NCBIfam" id="TIGR01693">
    <property type="entry name" value="UTase_glnD"/>
    <property type="match status" value="1"/>
</dbReference>
<keyword evidence="4 7" id="KW-0378">Hydrolase</keyword>
<evidence type="ECO:0000259" key="8">
    <source>
        <dbReference type="PROSITE" id="PS51671"/>
    </source>
</evidence>
<feature type="domain" description="HD" evidence="9">
    <location>
        <begin position="515"/>
        <end position="631"/>
    </location>
</feature>
<gene>
    <name evidence="7" type="primary">glnD</name>
    <name evidence="10" type="ORF">J6595_12000</name>
</gene>
<dbReference type="InterPro" id="IPR045865">
    <property type="entry name" value="ACT-like_dom_sf"/>
</dbReference>
<sequence length="958" mass="107480">MSHQAVSNRANVVPDDENAVQIDVSPFIDSVGLAARLTKIAEADSAGGASDAARGAVLSLLRETIREARGRIEESFRQDNAGLDCAKRLASVQDVVIATIHDFALRHVFGSSNLSAGERMAIVAVGGYGRGTLAPGSDIDLLFLLPYKQTALGEQVVEYLLYLLWDLGFKVGHATRDIDECIKLARADMTIRTSILERWLIVGDQALFDELGQRFESEVVEGTSEAFIAAKLAERSARHAKLGNTRYLVEPNVKEGKGGLRDLNTLFWIAKYHYRVRTPEALAELGVISRRELRLFQKAEDFLWAVRCHMHFVTGKAEERLSFDLQPEIADRLGYNAHPGLKDVERFMKHYFLIAKDVGDLTRILCAALEEQHAKPAPGISGIRNLVRSLRSRAKKIPGTIDFHIDNNRINVSSPTVFKDDPVNLVRVFRLAASNELEYHPDTLKLIRRSLRLINGELRENREANSLFLDVLTDRTNPEFHLRRMNEAGVLGRFIPEFGKIVAMMQFSMYHHYTVDEHLLRTIDNLSRIERGELTVDHPMSSELVRSIKDRRVLYVASLIHDIAKGRPEDHSIAGARVARKLCPRLGLDERETDLVSWLVEDHLVMSMTAQQRDINDRKTILDFAERVRTLERLNLLMILTVCDIRAVGPGVWNGWKGQLLRTLYLETEPTLTGGFTRSTRAERLGASRERLAARLSEWSEAERAEYLELHYPNYFLTTPLEEQVRHADFIRDASSSGEPLATRVRTDVFQGITEIMVLAPDHPRLLSSIAGACAGAGANIADAQVFTMSDGRALDVLVLNREFTEDADELRRGERISGYIRALLQGKDTRRRLISGQKSKRPPAAFSIHPSVRIDNDLSNQFTVVEIEGLDRPGLLSDLTRAMADLNLDIRSAHISTYGEKAVDVFYVTDLLGTKITSDSRTERIIAWLTHMFENPGSEPPTVGIMPAEKVYGPARP</sequence>
<comment type="cofactor">
    <cofactor evidence="7">
        <name>Mg(2+)</name>
        <dbReference type="ChEBI" id="CHEBI:18420"/>
    </cofactor>
</comment>
<comment type="caution">
    <text evidence="10">The sequence shown here is derived from an EMBL/GenBank/DDBJ whole genome shotgun (WGS) entry which is preliminary data.</text>
</comment>
<dbReference type="PIRSF" id="PIRSF006288">
    <property type="entry name" value="PII_uridyltransf"/>
    <property type="match status" value="1"/>
</dbReference>
<name>A0ABS4BHY7_9HYPH</name>
<dbReference type="EC" id="3.1.4.-" evidence="7"/>
<dbReference type="Pfam" id="PF01966">
    <property type="entry name" value="HD"/>
    <property type="match status" value="1"/>
</dbReference>
<dbReference type="PANTHER" id="PTHR47320:SF1">
    <property type="entry name" value="BIFUNCTIONAL URIDYLYLTRANSFERASE_URIDYLYL-REMOVING ENZYME"/>
    <property type="match status" value="1"/>
</dbReference>
<protein>
    <recommendedName>
        <fullName evidence="7">Bifunctional uridylyltransferase/uridylyl-removing enzyme</fullName>
        <shortName evidence="7">UTase/UR</shortName>
    </recommendedName>
    <alternativeName>
        <fullName evidence="7">Bifunctional [protein-PII] modification enzyme</fullName>
    </alternativeName>
    <alternativeName>
        <fullName evidence="7">Bifunctional nitrogen sensor protein</fullName>
    </alternativeName>
    <domain>
        <recommendedName>
            <fullName evidence="7">[Protein-PII] uridylyltransferase</fullName>
            <shortName evidence="7">PII uridylyltransferase</shortName>
            <shortName evidence="7">UTase</shortName>
            <ecNumber evidence="7">2.7.7.59</ecNumber>
        </recommendedName>
    </domain>
    <domain>
        <recommendedName>
            <fullName evidence="7">[Protein-PII]-UMP uridylyl-removing enzyme</fullName>
            <shortName evidence="7">UR</shortName>
            <ecNumber evidence="7">3.1.4.-</ecNumber>
        </recommendedName>
    </domain>
</protein>
<evidence type="ECO:0000256" key="6">
    <source>
        <dbReference type="ARBA" id="ARBA00023268"/>
    </source>
</evidence>
<dbReference type="InterPro" id="IPR043519">
    <property type="entry name" value="NT_sf"/>
</dbReference>
<dbReference type="InterPro" id="IPR002934">
    <property type="entry name" value="Polymerase_NTP_transf_dom"/>
</dbReference>
<dbReference type="CDD" id="cd04899">
    <property type="entry name" value="ACT_ACR-UUR-like_2"/>
    <property type="match status" value="1"/>
</dbReference>
<keyword evidence="3" id="KW-0677">Repeat</keyword>
<keyword evidence="2 7" id="KW-0548">Nucleotidyltransferase</keyword>
<dbReference type="GO" id="GO:0008773">
    <property type="term" value="F:[protein-PII] uridylyltransferase activity"/>
    <property type="evidence" value="ECO:0007669"/>
    <property type="project" value="UniProtKB-EC"/>
</dbReference>
<comment type="catalytic activity">
    <reaction evidence="7">
        <text>[protein-PII]-uridylyl-L-tyrosine + H2O = [protein-PII]-L-tyrosine + UMP + H(+)</text>
        <dbReference type="Rhea" id="RHEA:48600"/>
        <dbReference type="Rhea" id="RHEA-COMP:12147"/>
        <dbReference type="Rhea" id="RHEA-COMP:12148"/>
        <dbReference type="ChEBI" id="CHEBI:15377"/>
        <dbReference type="ChEBI" id="CHEBI:15378"/>
        <dbReference type="ChEBI" id="CHEBI:46858"/>
        <dbReference type="ChEBI" id="CHEBI:57865"/>
        <dbReference type="ChEBI" id="CHEBI:90602"/>
    </reaction>
</comment>
<dbReference type="InterPro" id="IPR006674">
    <property type="entry name" value="HD_domain"/>
</dbReference>
<evidence type="ECO:0000256" key="1">
    <source>
        <dbReference type="ARBA" id="ARBA00022679"/>
    </source>
</evidence>
<dbReference type="Pfam" id="PF01909">
    <property type="entry name" value="NTP_transf_2"/>
    <property type="match status" value="1"/>
</dbReference>
<evidence type="ECO:0000256" key="3">
    <source>
        <dbReference type="ARBA" id="ARBA00022737"/>
    </source>
</evidence>
<comment type="activity regulation">
    <text evidence="7">Uridylyltransferase (UTase) activity is inhibited by glutamine, while glutamine activates uridylyl-removing (UR) activity.</text>
</comment>
<evidence type="ECO:0000256" key="7">
    <source>
        <dbReference type="HAMAP-Rule" id="MF_00277"/>
    </source>
</evidence>
<dbReference type="PROSITE" id="PS51671">
    <property type="entry name" value="ACT"/>
    <property type="match status" value="2"/>
</dbReference>
<dbReference type="Gene3D" id="3.30.70.260">
    <property type="match status" value="1"/>
</dbReference>
<dbReference type="Gene3D" id="3.30.460.10">
    <property type="entry name" value="Beta Polymerase, domain 2"/>
    <property type="match status" value="1"/>
</dbReference>